<comment type="similarity">
    <text evidence="4">Belongs to the PP2C family.</text>
</comment>
<keyword evidence="7" id="KW-1185">Reference proteome</keyword>
<comment type="caution">
    <text evidence="6">The sequence shown here is derived from an EMBL/GenBank/DDBJ whole genome shotgun (WGS) entry which is preliminary data.</text>
</comment>
<dbReference type="InterPro" id="IPR015655">
    <property type="entry name" value="PP2C"/>
</dbReference>
<evidence type="ECO:0000256" key="3">
    <source>
        <dbReference type="ARBA" id="ARBA00022912"/>
    </source>
</evidence>
<feature type="domain" description="PPM-type phosphatase" evidence="5">
    <location>
        <begin position="98"/>
        <end position="510"/>
    </location>
</feature>
<evidence type="ECO:0000313" key="7">
    <source>
        <dbReference type="Proteomes" id="UP001634394"/>
    </source>
</evidence>
<evidence type="ECO:0000259" key="5">
    <source>
        <dbReference type="PROSITE" id="PS51746"/>
    </source>
</evidence>
<dbReference type="InterPro" id="IPR000222">
    <property type="entry name" value="PP2C_BS"/>
</dbReference>
<dbReference type="Proteomes" id="UP001634394">
    <property type="component" value="Unassembled WGS sequence"/>
</dbReference>
<keyword evidence="3 4" id="KW-0904">Protein phosphatase</keyword>
<dbReference type="SUPFAM" id="SSF81606">
    <property type="entry name" value="PP2C-like"/>
    <property type="match status" value="1"/>
</dbReference>
<evidence type="ECO:0000256" key="2">
    <source>
        <dbReference type="ARBA" id="ARBA00022801"/>
    </source>
</evidence>
<dbReference type="EMBL" id="JBJQND010000012">
    <property type="protein sequence ID" value="KAL3859042.1"/>
    <property type="molecule type" value="Genomic_DNA"/>
</dbReference>
<proteinExistence type="inferred from homology"/>
<dbReference type="GO" id="GO:0046872">
    <property type="term" value="F:metal ion binding"/>
    <property type="evidence" value="ECO:0007669"/>
    <property type="project" value="UniProtKB-KW"/>
</dbReference>
<dbReference type="AlphaFoldDB" id="A0ABD3VER3"/>
<dbReference type="CDD" id="cd00143">
    <property type="entry name" value="PP2Cc"/>
    <property type="match status" value="1"/>
</dbReference>
<dbReference type="PROSITE" id="PS51746">
    <property type="entry name" value="PPM_2"/>
    <property type="match status" value="1"/>
</dbReference>
<dbReference type="InterPro" id="IPR001932">
    <property type="entry name" value="PPM-type_phosphatase-like_dom"/>
</dbReference>
<evidence type="ECO:0000256" key="4">
    <source>
        <dbReference type="RuleBase" id="RU003465"/>
    </source>
</evidence>
<sequence>MFKSLPINVNSRILTSSRELVRGHRNLVKVVRQTPNIRPFSGQVKGLHRAAQRPGNWSFNFNERSVTDSVDYPRLSPQQVTSIIQLHEATFEINGGAVSRVETNKLASNTPIEDRHAQAKLATARNQYLFGIYDGHAGCACSQALSERLFHYIALSMLPPYMLEQVKNGDVDPHSDLIHRYTCWDDYVNEELTDTFTKSLLKLAIESLAAYSDDSGIEDHLRSAFLCLDQDISMDALPGSTCRTSLESVVPLAFAGSCALVAFVDETDLYIANVGDSQAVLGVCTEQDQWEAVELSTLHSFGNKAEEERIMKQHPNESPDNLLAHGRLLGDLAPLRAFGDVRFKWSKKDLKHIINTGYSSLVSIYGNNLIPRHFKTPPYLTAEPEIIKHHLSPKDKFLILASDGLWEFLEPHEVVKLVAGHMKGREVLLNNFELPKVDPGGKQITLGSINELLLKRKLKLALRPQDNNAATHILRNALGPGHGKLSQLLSIPKISSRNYRDDITVTIVYFDTEYIKNTSFA</sequence>
<organism evidence="6 7">
    <name type="scientific">Sinanodonta woodiana</name>
    <name type="common">Chinese pond mussel</name>
    <name type="synonym">Anodonta woodiana</name>
    <dbReference type="NCBI Taxonomy" id="1069815"/>
    <lineage>
        <taxon>Eukaryota</taxon>
        <taxon>Metazoa</taxon>
        <taxon>Spiralia</taxon>
        <taxon>Lophotrochozoa</taxon>
        <taxon>Mollusca</taxon>
        <taxon>Bivalvia</taxon>
        <taxon>Autobranchia</taxon>
        <taxon>Heteroconchia</taxon>
        <taxon>Palaeoheterodonta</taxon>
        <taxon>Unionida</taxon>
        <taxon>Unionoidea</taxon>
        <taxon>Unionidae</taxon>
        <taxon>Unioninae</taxon>
        <taxon>Sinanodonta</taxon>
    </lineage>
</organism>
<dbReference type="PANTHER" id="PTHR13832:SF792">
    <property type="entry name" value="GM14286P"/>
    <property type="match status" value="1"/>
</dbReference>
<dbReference type="PROSITE" id="PS01032">
    <property type="entry name" value="PPM_1"/>
    <property type="match status" value="1"/>
</dbReference>
<keyword evidence="2 4" id="KW-0378">Hydrolase</keyword>
<name>A0ABD3VER3_SINWO</name>
<evidence type="ECO:0000256" key="1">
    <source>
        <dbReference type="ARBA" id="ARBA00022723"/>
    </source>
</evidence>
<dbReference type="InterPro" id="IPR036457">
    <property type="entry name" value="PPM-type-like_dom_sf"/>
</dbReference>
<keyword evidence="1" id="KW-0479">Metal-binding</keyword>
<protein>
    <recommendedName>
        <fullName evidence="5">PPM-type phosphatase domain-containing protein</fullName>
    </recommendedName>
</protein>
<gene>
    <name evidence="6" type="ORF">ACJMK2_009280</name>
</gene>
<evidence type="ECO:0000313" key="6">
    <source>
        <dbReference type="EMBL" id="KAL3859042.1"/>
    </source>
</evidence>
<dbReference type="SMART" id="SM00332">
    <property type="entry name" value="PP2Cc"/>
    <property type="match status" value="1"/>
</dbReference>
<dbReference type="PANTHER" id="PTHR13832">
    <property type="entry name" value="PROTEIN PHOSPHATASE 2C"/>
    <property type="match status" value="1"/>
</dbReference>
<accession>A0ABD3VER3</accession>
<dbReference type="Gene3D" id="3.60.40.10">
    <property type="entry name" value="PPM-type phosphatase domain"/>
    <property type="match status" value="1"/>
</dbReference>
<reference evidence="6 7" key="1">
    <citation type="submission" date="2024-11" db="EMBL/GenBank/DDBJ databases">
        <title>Chromosome-level genome assembly of the freshwater bivalve Anodonta woodiana.</title>
        <authorList>
            <person name="Chen X."/>
        </authorList>
    </citation>
    <scope>NUCLEOTIDE SEQUENCE [LARGE SCALE GENOMIC DNA]</scope>
    <source>
        <strain evidence="6">MN2024</strain>
        <tissue evidence="6">Gills</tissue>
    </source>
</reference>
<dbReference type="GO" id="GO:0004721">
    <property type="term" value="F:phosphoprotein phosphatase activity"/>
    <property type="evidence" value="ECO:0007669"/>
    <property type="project" value="UniProtKB-KW"/>
</dbReference>
<dbReference type="Pfam" id="PF00481">
    <property type="entry name" value="PP2C"/>
    <property type="match status" value="1"/>
</dbReference>